<reference evidence="2 3" key="1">
    <citation type="submission" date="2017-02" db="EMBL/GenBank/DDBJ databases">
        <authorList>
            <person name="Peterson S.W."/>
        </authorList>
    </citation>
    <scope>NUCLEOTIDE SEQUENCE [LARGE SCALE GENOMIC DNA]</scope>
    <source>
        <strain evidence="2 3">B Mb 05.01</strain>
    </source>
</reference>
<name>A0A1R4KJV1_9MICO</name>
<evidence type="ECO:0000313" key="2">
    <source>
        <dbReference type="EMBL" id="SJN44636.1"/>
    </source>
</evidence>
<sequence>MMSRPYEKKTERRSREERRLSVRGEHRPEPDVQMLTQLLIRFALQDAGEARAASSGRRTSLASASTSS</sequence>
<protein>
    <submittedName>
        <fullName evidence="2">Uncharacterized protein</fullName>
    </submittedName>
</protein>
<gene>
    <name evidence="2" type="ORF">FM104_13485</name>
</gene>
<dbReference type="Proteomes" id="UP000196320">
    <property type="component" value="Unassembled WGS sequence"/>
</dbReference>
<dbReference type="RefSeq" id="WP_143738417.1">
    <property type="nucleotide sequence ID" value="NZ_FUKO01000034.1"/>
</dbReference>
<dbReference type="AlphaFoldDB" id="A0A1R4KJV1"/>
<keyword evidence="3" id="KW-1185">Reference proteome</keyword>
<evidence type="ECO:0000313" key="3">
    <source>
        <dbReference type="Proteomes" id="UP000196320"/>
    </source>
</evidence>
<dbReference type="EMBL" id="FUKO01000034">
    <property type="protein sequence ID" value="SJN44636.1"/>
    <property type="molecule type" value="Genomic_DNA"/>
</dbReference>
<feature type="region of interest" description="Disordered" evidence="1">
    <location>
        <begin position="1"/>
        <end position="29"/>
    </location>
</feature>
<evidence type="ECO:0000256" key="1">
    <source>
        <dbReference type="SAM" id="MobiDB-lite"/>
    </source>
</evidence>
<organism evidence="2 3">
    <name type="scientific">Microbacterium esteraromaticum</name>
    <dbReference type="NCBI Taxonomy" id="57043"/>
    <lineage>
        <taxon>Bacteria</taxon>
        <taxon>Bacillati</taxon>
        <taxon>Actinomycetota</taxon>
        <taxon>Actinomycetes</taxon>
        <taxon>Micrococcales</taxon>
        <taxon>Microbacteriaceae</taxon>
        <taxon>Microbacterium</taxon>
    </lineage>
</organism>
<proteinExistence type="predicted"/>
<accession>A0A1R4KJV1</accession>